<dbReference type="Proteomes" id="UP001169063">
    <property type="component" value="Unassembled WGS sequence"/>
</dbReference>
<dbReference type="RefSeq" id="WP_302110535.1">
    <property type="nucleotide sequence ID" value="NZ_JAUKTR010000005.1"/>
</dbReference>
<sequence length="131" mass="14481">MTLIDRTLVERLHQRLRDMPSTEGQEQIAEGFAEELAETLVDEPDGAAQTTPQGRLELARRLIQGILPVSQSEYERRLSICLDCPEIRFLIGRGASTVAPGTAPLLQCKVCNCVMNAKARLRSSKCPLGNF</sequence>
<evidence type="ECO:0000313" key="1">
    <source>
        <dbReference type="EMBL" id="MDO1560105.1"/>
    </source>
</evidence>
<organism evidence="1 2">
    <name type="scientific">Peiella sedimenti</name>
    <dbReference type="NCBI Taxonomy" id="3061083"/>
    <lineage>
        <taxon>Bacteria</taxon>
        <taxon>Pseudomonadati</taxon>
        <taxon>Pseudomonadota</taxon>
        <taxon>Alphaproteobacteria</taxon>
        <taxon>Caulobacterales</taxon>
        <taxon>Caulobacteraceae</taxon>
        <taxon>Peiella</taxon>
    </lineage>
</organism>
<proteinExistence type="predicted"/>
<comment type="caution">
    <text evidence="1">The sequence shown here is derived from an EMBL/GenBank/DDBJ whole genome shotgun (WGS) entry which is preliminary data.</text>
</comment>
<gene>
    <name evidence="1" type="ORF">Q0812_11775</name>
</gene>
<reference evidence="1" key="1">
    <citation type="submission" date="2023-07" db="EMBL/GenBank/DDBJ databases">
        <title>Brevundimonas soil sp. nov., isolated from the soil of chemical plant.</title>
        <authorList>
            <person name="Wu N."/>
        </authorList>
    </citation>
    <scope>NUCLEOTIDE SEQUENCE</scope>
    <source>
        <strain evidence="1">XZ-24</strain>
    </source>
</reference>
<dbReference type="EMBL" id="JAUKTR010000005">
    <property type="protein sequence ID" value="MDO1560105.1"/>
    <property type="molecule type" value="Genomic_DNA"/>
</dbReference>
<protein>
    <submittedName>
        <fullName evidence="1">Uncharacterized protein</fullName>
    </submittedName>
</protein>
<keyword evidence="2" id="KW-1185">Reference proteome</keyword>
<evidence type="ECO:0000313" key="2">
    <source>
        <dbReference type="Proteomes" id="UP001169063"/>
    </source>
</evidence>
<name>A0ABT8SPM2_9CAUL</name>
<accession>A0ABT8SPM2</accession>